<dbReference type="Proteomes" id="UP000325577">
    <property type="component" value="Linkage Group LG4"/>
</dbReference>
<accession>A0A5J5A3C5</accession>
<dbReference type="InterPro" id="IPR032675">
    <property type="entry name" value="LRR_dom_sf"/>
</dbReference>
<dbReference type="PANTHER" id="PTHR31900">
    <property type="entry name" value="F-BOX/RNI SUPERFAMILY PROTEIN-RELATED"/>
    <property type="match status" value="1"/>
</dbReference>
<dbReference type="Pfam" id="PF00646">
    <property type="entry name" value="F-box"/>
    <property type="match status" value="1"/>
</dbReference>
<organism evidence="2 3">
    <name type="scientific">Nyssa sinensis</name>
    <dbReference type="NCBI Taxonomy" id="561372"/>
    <lineage>
        <taxon>Eukaryota</taxon>
        <taxon>Viridiplantae</taxon>
        <taxon>Streptophyta</taxon>
        <taxon>Embryophyta</taxon>
        <taxon>Tracheophyta</taxon>
        <taxon>Spermatophyta</taxon>
        <taxon>Magnoliopsida</taxon>
        <taxon>eudicotyledons</taxon>
        <taxon>Gunneridae</taxon>
        <taxon>Pentapetalae</taxon>
        <taxon>asterids</taxon>
        <taxon>Cornales</taxon>
        <taxon>Nyssaceae</taxon>
        <taxon>Nyssa</taxon>
    </lineage>
</organism>
<name>A0A5J5A3C5_9ASTE</name>
<dbReference type="InterPro" id="IPR036047">
    <property type="entry name" value="F-box-like_dom_sf"/>
</dbReference>
<evidence type="ECO:0000313" key="2">
    <source>
        <dbReference type="EMBL" id="KAA8524930.1"/>
    </source>
</evidence>
<dbReference type="Pfam" id="PF24758">
    <property type="entry name" value="LRR_At5g56370"/>
    <property type="match status" value="1"/>
</dbReference>
<proteinExistence type="predicted"/>
<reference evidence="2 3" key="1">
    <citation type="submission" date="2019-09" db="EMBL/GenBank/DDBJ databases">
        <title>A chromosome-level genome assembly of the Chinese tupelo Nyssa sinensis.</title>
        <authorList>
            <person name="Yang X."/>
            <person name="Kang M."/>
            <person name="Yang Y."/>
            <person name="Xiong H."/>
            <person name="Wang M."/>
            <person name="Zhang Z."/>
            <person name="Wang Z."/>
            <person name="Wu H."/>
            <person name="Ma T."/>
            <person name="Liu J."/>
            <person name="Xi Z."/>
        </authorList>
    </citation>
    <scope>NUCLEOTIDE SEQUENCE [LARGE SCALE GENOMIC DNA]</scope>
    <source>
        <strain evidence="2">J267</strain>
        <tissue evidence="2">Leaf</tissue>
    </source>
</reference>
<sequence>MDSQPEPVNYICGGKDRFSNMSDDILGQILSSIPTHLAVQTSVLSKRWRDVWTRAANIHLDDRLSFFSTKPKPTFESSADQILCRNQMPLRKFSLHCFRFRDVSRINAWIECALERKVTELDLFLADPYSQLTQRIYTCENLEVLRMYSDFDLHIPRNSVGFPRVKTLHLSVANPNSFLMRKLFRKFPVLEELQIDGVTCKERRSFKIFVPTLKRLAIRIANRNNGTDYSCYDFYVIAPALEYIDISDDTISLYHMEEKSLQSLIKAQVDVGAGIDFTNNDCWHGAYNRAMGLLSEVVNTKFLSLSASTIQVLNTGWYQTKQLPKFPKLVPTLPNLTSLELHVFDGFDWESVVLDYLKKAPKLEAFVLNILKGPKIDCWESSGQQRFAPVDCLLPQLKVIEIRGLKGRKNEQVFLKYLLKNAKFLEKMIINAASPSPKPSPVNPNLKRALAFLALCLSLSLSLSLCHQRPIFIILVDRQWILNQNQSEPVELFSTKLAEEDNWRPSIQEWTTYHQKRWV</sequence>
<dbReference type="EMBL" id="CM018047">
    <property type="protein sequence ID" value="KAA8524930.1"/>
    <property type="molecule type" value="Genomic_DNA"/>
</dbReference>
<dbReference type="OrthoDB" id="612216at2759"/>
<dbReference type="AlphaFoldDB" id="A0A5J5A3C5"/>
<dbReference type="InterPro" id="IPR055411">
    <property type="entry name" value="LRR_FXL15/At3g58940/PEG3-like"/>
</dbReference>
<gene>
    <name evidence="2" type="ORF">F0562_011432</name>
</gene>
<dbReference type="SUPFAM" id="SSF81383">
    <property type="entry name" value="F-box domain"/>
    <property type="match status" value="1"/>
</dbReference>
<dbReference type="InterPro" id="IPR053781">
    <property type="entry name" value="F-box_AtFBL13-like"/>
</dbReference>
<dbReference type="InterPro" id="IPR006566">
    <property type="entry name" value="FBD"/>
</dbReference>
<dbReference type="InterPro" id="IPR050232">
    <property type="entry name" value="FBL13/AtMIF1-like"/>
</dbReference>
<feature type="domain" description="FBD" evidence="1">
    <location>
        <begin position="391"/>
        <end position="466"/>
    </location>
</feature>
<evidence type="ECO:0000313" key="3">
    <source>
        <dbReference type="Proteomes" id="UP000325577"/>
    </source>
</evidence>
<dbReference type="InterPro" id="IPR001810">
    <property type="entry name" value="F-box_dom"/>
</dbReference>
<dbReference type="CDD" id="cd22160">
    <property type="entry name" value="F-box_AtFBL13-like"/>
    <property type="match status" value="1"/>
</dbReference>
<dbReference type="SUPFAM" id="SSF52047">
    <property type="entry name" value="RNI-like"/>
    <property type="match status" value="1"/>
</dbReference>
<keyword evidence="3" id="KW-1185">Reference proteome</keyword>
<dbReference type="Pfam" id="PF08387">
    <property type="entry name" value="FBD"/>
    <property type="match status" value="1"/>
</dbReference>
<protein>
    <recommendedName>
        <fullName evidence="1">FBD domain-containing protein</fullName>
    </recommendedName>
</protein>
<dbReference type="PANTHER" id="PTHR31900:SF34">
    <property type="entry name" value="EMB|CAB62440.1-RELATED"/>
    <property type="match status" value="1"/>
</dbReference>
<dbReference type="SMART" id="SM00579">
    <property type="entry name" value="FBD"/>
    <property type="match status" value="1"/>
</dbReference>
<dbReference type="Gene3D" id="3.80.10.10">
    <property type="entry name" value="Ribonuclease Inhibitor"/>
    <property type="match status" value="1"/>
</dbReference>
<evidence type="ECO:0000259" key="1">
    <source>
        <dbReference type="SMART" id="SM00579"/>
    </source>
</evidence>